<dbReference type="KEGG" id="bze:COCCADRAFT_97687"/>
<name>W6YBH5_COCC2</name>
<feature type="signal peptide" evidence="1">
    <location>
        <begin position="1"/>
        <end position="17"/>
    </location>
</feature>
<evidence type="ECO:0000256" key="1">
    <source>
        <dbReference type="SAM" id="SignalP"/>
    </source>
</evidence>
<keyword evidence="3" id="KW-1185">Reference proteome</keyword>
<dbReference type="HOGENOM" id="CLU_2454390_0_0_1"/>
<evidence type="ECO:0000313" key="2">
    <source>
        <dbReference type="EMBL" id="EUC32844.1"/>
    </source>
</evidence>
<sequence length="89" mass="9437">MLHVLVFLVSWCLGILPVPPNHNQHCTPTTRNPAAWPPYRRAAALQGPPTSVITPCQIGIANARLSPSSAAPLITSCLSVACWGASIRV</sequence>
<proteinExistence type="predicted"/>
<reference evidence="2 3" key="1">
    <citation type="journal article" date="2013" name="PLoS Genet.">
        <title>Comparative genome structure, secondary metabolite, and effector coding capacity across Cochliobolus pathogens.</title>
        <authorList>
            <person name="Condon B.J."/>
            <person name="Leng Y."/>
            <person name="Wu D."/>
            <person name="Bushley K.E."/>
            <person name="Ohm R.A."/>
            <person name="Otillar R."/>
            <person name="Martin J."/>
            <person name="Schackwitz W."/>
            <person name="Grimwood J."/>
            <person name="MohdZainudin N."/>
            <person name="Xue C."/>
            <person name="Wang R."/>
            <person name="Manning V.A."/>
            <person name="Dhillon B."/>
            <person name="Tu Z.J."/>
            <person name="Steffenson B.J."/>
            <person name="Salamov A."/>
            <person name="Sun H."/>
            <person name="Lowry S."/>
            <person name="LaButti K."/>
            <person name="Han J."/>
            <person name="Copeland A."/>
            <person name="Lindquist E."/>
            <person name="Barry K."/>
            <person name="Schmutz J."/>
            <person name="Baker S.E."/>
            <person name="Ciuffetti L.M."/>
            <person name="Grigoriev I.V."/>
            <person name="Zhong S."/>
            <person name="Turgeon B.G."/>
        </authorList>
    </citation>
    <scope>NUCLEOTIDE SEQUENCE [LARGE SCALE GENOMIC DNA]</scope>
    <source>
        <strain evidence="2 3">26-R-13</strain>
    </source>
</reference>
<dbReference type="Proteomes" id="UP000053841">
    <property type="component" value="Unassembled WGS sequence"/>
</dbReference>
<dbReference type="RefSeq" id="XP_007712862.1">
    <property type="nucleotide sequence ID" value="XM_007714672.1"/>
</dbReference>
<protein>
    <recommendedName>
        <fullName evidence="4">Secreted protein</fullName>
    </recommendedName>
</protein>
<gene>
    <name evidence="2" type="ORF">COCCADRAFT_97687</name>
</gene>
<accession>W6YBH5</accession>
<dbReference type="GeneID" id="19154421"/>
<evidence type="ECO:0008006" key="4">
    <source>
        <dbReference type="Google" id="ProtNLM"/>
    </source>
</evidence>
<organism evidence="2 3">
    <name type="scientific">Cochliobolus carbonum (strain 26-R-13)</name>
    <name type="common">Maize leaf spot fungus</name>
    <name type="synonym">Bipolaris zeicola</name>
    <dbReference type="NCBI Taxonomy" id="930089"/>
    <lineage>
        <taxon>Eukaryota</taxon>
        <taxon>Fungi</taxon>
        <taxon>Dikarya</taxon>
        <taxon>Ascomycota</taxon>
        <taxon>Pezizomycotina</taxon>
        <taxon>Dothideomycetes</taxon>
        <taxon>Pleosporomycetidae</taxon>
        <taxon>Pleosporales</taxon>
        <taxon>Pleosporineae</taxon>
        <taxon>Pleosporaceae</taxon>
        <taxon>Bipolaris</taxon>
    </lineage>
</organism>
<evidence type="ECO:0000313" key="3">
    <source>
        <dbReference type="Proteomes" id="UP000053841"/>
    </source>
</evidence>
<keyword evidence="1" id="KW-0732">Signal</keyword>
<feature type="chain" id="PRO_5004888687" description="Secreted protein" evidence="1">
    <location>
        <begin position="18"/>
        <end position="89"/>
    </location>
</feature>
<dbReference type="EMBL" id="KI964623">
    <property type="protein sequence ID" value="EUC32844.1"/>
    <property type="molecule type" value="Genomic_DNA"/>
</dbReference>
<dbReference type="AlphaFoldDB" id="W6YBH5"/>